<sequence length="386" mass="42887">MYMSLFPLTVLTLVVMRRVLRGRIARPEKGKDFSPLLPDPQRADTLPNPLSETTLKPPQETLLNSAPLARRGVSRRTALATLLVVLSIATAIQSWFAYSQGTENLPQTPVGTGKITMILPSDIAALRVTYGQYPPIEKQGEGGLKFDEPSIKITLWGYGRKKPKECIPYIMVAERDAILKNANDLMNTQLGKQYQDEEKPLILKSDNSPLGHGVQVVRGKMCSIEIPDYQSLYDAKPPGKVKNQTIGQISAYSYKHPSAPLTEVYWMPTLNALMSKWESVVFQKKPLLAFIDIIKNQSLDPIKEYSCVTRMDPTRADQKIEGVKPAPDGPGLRWAGCDGIEKSVIIADNQREEENDRSLFISGALIGAAVSFFLFAVQLFLDAPRE</sequence>
<name>A0A239P6Z4_9ACTN</name>
<keyword evidence="2" id="KW-1133">Transmembrane helix</keyword>
<feature type="transmembrane region" description="Helical" evidence="2">
    <location>
        <begin position="78"/>
        <end position="98"/>
    </location>
</feature>
<dbReference type="Proteomes" id="UP000198282">
    <property type="component" value="Unassembled WGS sequence"/>
</dbReference>
<feature type="transmembrane region" description="Helical" evidence="2">
    <location>
        <begin position="359"/>
        <end position="381"/>
    </location>
</feature>
<dbReference type="EMBL" id="FZOD01000094">
    <property type="protein sequence ID" value="SNT62836.1"/>
    <property type="molecule type" value="Genomic_DNA"/>
</dbReference>
<evidence type="ECO:0000256" key="2">
    <source>
        <dbReference type="SAM" id="Phobius"/>
    </source>
</evidence>
<proteinExistence type="predicted"/>
<keyword evidence="2" id="KW-0472">Membrane</keyword>
<protein>
    <submittedName>
        <fullName evidence="3">Uncharacterized protein</fullName>
    </submittedName>
</protein>
<keyword evidence="4" id="KW-1185">Reference proteome</keyword>
<reference evidence="3 4" key="1">
    <citation type="submission" date="2017-06" db="EMBL/GenBank/DDBJ databases">
        <authorList>
            <person name="Kim H.J."/>
            <person name="Triplett B.A."/>
        </authorList>
    </citation>
    <scope>NUCLEOTIDE SEQUENCE [LARGE SCALE GENOMIC DNA]</scope>
    <source>
        <strain evidence="3 4">CGMCC 4.2132</strain>
    </source>
</reference>
<evidence type="ECO:0000256" key="1">
    <source>
        <dbReference type="SAM" id="MobiDB-lite"/>
    </source>
</evidence>
<accession>A0A239P6Z4</accession>
<evidence type="ECO:0000313" key="3">
    <source>
        <dbReference type="EMBL" id="SNT62836.1"/>
    </source>
</evidence>
<gene>
    <name evidence="3" type="ORF">SAMN05216276_10948</name>
</gene>
<keyword evidence="2" id="KW-0812">Transmembrane</keyword>
<organism evidence="3 4">
    <name type="scientific">Streptosporangium subroseum</name>
    <dbReference type="NCBI Taxonomy" id="106412"/>
    <lineage>
        <taxon>Bacteria</taxon>
        <taxon>Bacillati</taxon>
        <taxon>Actinomycetota</taxon>
        <taxon>Actinomycetes</taxon>
        <taxon>Streptosporangiales</taxon>
        <taxon>Streptosporangiaceae</taxon>
        <taxon>Streptosporangium</taxon>
    </lineage>
</organism>
<feature type="region of interest" description="Disordered" evidence="1">
    <location>
        <begin position="30"/>
        <end position="56"/>
    </location>
</feature>
<evidence type="ECO:0000313" key="4">
    <source>
        <dbReference type="Proteomes" id="UP000198282"/>
    </source>
</evidence>
<dbReference type="AlphaFoldDB" id="A0A239P6Z4"/>